<evidence type="ECO:0000256" key="1">
    <source>
        <dbReference type="SAM" id="MobiDB-lite"/>
    </source>
</evidence>
<dbReference type="Proteomes" id="UP000507470">
    <property type="component" value="Unassembled WGS sequence"/>
</dbReference>
<keyword evidence="3" id="KW-1185">Reference proteome</keyword>
<accession>A0A6J8C4P4</accession>
<sequence length="249" mass="29396">MPVFKDKVRYEIKQFVAAAIVSDEEFEKEDTKIITEAKSKLEEAIKTKDFSDIYDNYSLSFNRLVVLVNTPRPKRHGKARLLDPFGDIRKGILKCPFDGSFINDNDINFLEKLKEMFSHDFGHNRYLIVIFSHIIPCTEPIHQCAQIVNKFAEQQNTTVIVSYEKVYELTDETEALEIMKTNEKIKFQRPTTLPHYSSSYLEPYDLEEEPGSSRMSRRDKKEKMRPGPYRPERKKRKSFSRQNSYEYRI</sequence>
<protein>
    <submittedName>
        <fullName evidence="2">Uncharacterized protein</fullName>
    </submittedName>
</protein>
<dbReference type="AlphaFoldDB" id="A0A6J8C4P4"/>
<reference evidence="2 3" key="1">
    <citation type="submission" date="2020-06" db="EMBL/GenBank/DDBJ databases">
        <authorList>
            <person name="Li R."/>
            <person name="Bekaert M."/>
        </authorList>
    </citation>
    <scope>NUCLEOTIDE SEQUENCE [LARGE SCALE GENOMIC DNA]</scope>
    <source>
        <strain evidence="3">wild</strain>
    </source>
</reference>
<name>A0A6J8C4P4_MYTCO</name>
<organism evidence="2 3">
    <name type="scientific">Mytilus coruscus</name>
    <name type="common">Sea mussel</name>
    <dbReference type="NCBI Taxonomy" id="42192"/>
    <lineage>
        <taxon>Eukaryota</taxon>
        <taxon>Metazoa</taxon>
        <taxon>Spiralia</taxon>
        <taxon>Lophotrochozoa</taxon>
        <taxon>Mollusca</taxon>
        <taxon>Bivalvia</taxon>
        <taxon>Autobranchia</taxon>
        <taxon>Pteriomorphia</taxon>
        <taxon>Mytilida</taxon>
        <taxon>Mytiloidea</taxon>
        <taxon>Mytilidae</taxon>
        <taxon>Mytilinae</taxon>
        <taxon>Mytilus</taxon>
    </lineage>
</organism>
<dbReference type="EMBL" id="CACVKT020004686">
    <property type="protein sequence ID" value="CAC5391253.1"/>
    <property type="molecule type" value="Genomic_DNA"/>
</dbReference>
<feature type="region of interest" description="Disordered" evidence="1">
    <location>
        <begin position="203"/>
        <end position="249"/>
    </location>
</feature>
<evidence type="ECO:0000313" key="2">
    <source>
        <dbReference type="EMBL" id="CAC5391253.1"/>
    </source>
</evidence>
<proteinExistence type="predicted"/>
<feature type="compositionally biased region" description="Polar residues" evidence="1">
    <location>
        <begin position="240"/>
        <end position="249"/>
    </location>
</feature>
<evidence type="ECO:0000313" key="3">
    <source>
        <dbReference type="Proteomes" id="UP000507470"/>
    </source>
</evidence>
<dbReference type="OrthoDB" id="6159499at2759"/>
<gene>
    <name evidence="2" type="ORF">MCOR_26270</name>
</gene>